<protein>
    <submittedName>
        <fullName evidence="2">Sporulation protein YjcZ</fullName>
    </submittedName>
</protein>
<keyword evidence="1" id="KW-0812">Transmembrane</keyword>
<proteinExistence type="predicted"/>
<sequence length="47" mass="4686">MSGFGGSCFKGGFGGSCFGGGFGGFGLRRLLIFILVIAVIFVFAGGC</sequence>
<dbReference type="RefSeq" id="WP_379862770.1">
    <property type="nucleotide sequence ID" value="NZ_JBHTBW010000001.1"/>
</dbReference>
<organism evidence="2 3">
    <name type="scientific">Laceyella putida</name>
    <dbReference type="NCBI Taxonomy" id="110101"/>
    <lineage>
        <taxon>Bacteria</taxon>
        <taxon>Bacillati</taxon>
        <taxon>Bacillota</taxon>
        <taxon>Bacilli</taxon>
        <taxon>Bacillales</taxon>
        <taxon>Thermoactinomycetaceae</taxon>
        <taxon>Laceyella</taxon>
    </lineage>
</organism>
<dbReference type="EMBL" id="JBHTBW010000001">
    <property type="protein sequence ID" value="MFC7439587.1"/>
    <property type="molecule type" value="Genomic_DNA"/>
</dbReference>
<evidence type="ECO:0000256" key="1">
    <source>
        <dbReference type="SAM" id="Phobius"/>
    </source>
</evidence>
<accession>A0ABW2RF36</accession>
<feature type="transmembrane region" description="Helical" evidence="1">
    <location>
        <begin position="30"/>
        <end position="46"/>
    </location>
</feature>
<keyword evidence="3" id="KW-1185">Reference proteome</keyword>
<keyword evidence="1" id="KW-1133">Transmembrane helix</keyword>
<evidence type="ECO:0000313" key="2">
    <source>
        <dbReference type="EMBL" id="MFC7439587.1"/>
    </source>
</evidence>
<comment type="caution">
    <text evidence="2">The sequence shown here is derived from an EMBL/GenBank/DDBJ whole genome shotgun (WGS) entry which is preliminary data.</text>
</comment>
<name>A0ABW2RF36_9BACL</name>
<keyword evidence="1" id="KW-0472">Membrane</keyword>
<dbReference type="Proteomes" id="UP001596500">
    <property type="component" value="Unassembled WGS sequence"/>
</dbReference>
<gene>
    <name evidence="2" type="ORF">ACFQNG_00165</name>
</gene>
<evidence type="ECO:0000313" key="3">
    <source>
        <dbReference type="Proteomes" id="UP001596500"/>
    </source>
</evidence>
<reference evidence="3" key="1">
    <citation type="journal article" date="2019" name="Int. J. Syst. Evol. Microbiol.">
        <title>The Global Catalogue of Microorganisms (GCM) 10K type strain sequencing project: providing services to taxonomists for standard genome sequencing and annotation.</title>
        <authorList>
            <consortium name="The Broad Institute Genomics Platform"/>
            <consortium name="The Broad Institute Genome Sequencing Center for Infectious Disease"/>
            <person name="Wu L."/>
            <person name="Ma J."/>
        </authorList>
    </citation>
    <scope>NUCLEOTIDE SEQUENCE [LARGE SCALE GENOMIC DNA]</scope>
    <source>
        <strain evidence="3">CGMCC 1.12942</strain>
    </source>
</reference>